<dbReference type="InterPro" id="IPR001828">
    <property type="entry name" value="ANF_lig-bd_rcpt"/>
</dbReference>
<dbReference type="CDD" id="cd15288">
    <property type="entry name" value="7tmC_TAS1R2"/>
    <property type="match status" value="1"/>
</dbReference>
<evidence type="ECO:0000256" key="11">
    <source>
        <dbReference type="ARBA" id="ARBA00023180"/>
    </source>
</evidence>
<evidence type="ECO:0000313" key="20">
    <source>
        <dbReference type="EMBL" id="KAK2106054.1"/>
    </source>
</evidence>
<comment type="caution">
    <text evidence="20">The sequence shown here is derived from an EMBL/GenBank/DDBJ whole genome shotgun (WGS) entry which is preliminary data.</text>
</comment>
<dbReference type="PRINTS" id="PR00248">
    <property type="entry name" value="GPCRMGR"/>
</dbReference>
<evidence type="ECO:0000256" key="4">
    <source>
        <dbReference type="ARBA" id="ARBA00022606"/>
    </source>
</evidence>
<feature type="transmembrane region" description="Helical" evidence="18">
    <location>
        <begin position="603"/>
        <end position="627"/>
    </location>
</feature>
<keyword evidence="21" id="KW-1185">Reference proteome</keyword>
<feature type="domain" description="G-protein coupled receptors family 3 profile" evidence="19">
    <location>
        <begin position="604"/>
        <end position="862"/>
    </location>
</feature>
<evidence type="ECO:0000256" key="14">
    <source>
        <dbReference type="ARBA" id="ARBA00038492"/>
    </source>
</evidence>
<evidence type="ECO:0000256" key="16">
    <source>
        <dbReference type="ARBA" id="ARBA00040704"/>
    </source>
</evidence>
<keyword evidence="3" id="KW-0919">Taste</keyword>
<comment type="function">
    <text evidence="13">Putative taste receptor. TAS1R2/TAS1R3 recognizes diverse natural and synthetic sweeteners.</text>
</comment>
<evidence type="ECO:0000256" key="1">
    <source>
        <dbReference type="ARBA" id="ARBA00004651"/>
    </source>
</evidence>
<protein>
    <recommendedName>
        <fullName evidence="16">Taste receptor type 1 member 2</fullName>
    </recommendedName>
    <alternativeName>
        <fullName evidence="17">Sweet taste receptor T1R2</fullName>
    </alternativeName>
</protein>
<accession>A0ABQ9V9K5</accession>
<evidence type="ECO:0000256" key="9">
    <source>
        <dbReference type="ARBA" id="ARBA00023136"/>
    </source>
</evidence>
<evidence type="ECO:0000256" key="5">
    <source>
        <dbReference type="ARBA" id="ARBA00022692"/>
    </source>
</evidence>
<keyword evidence="12" id="KW-0807">Transducer</keyword>
<sequence>MKVSGYNLMQAMRFAVEEINNDSSLLPDVLLGYEMVDVCYISNNVQPALYFLAQEDNLLPIQEDYSNYVPRVVAVIGPENSESVMTVAHFLSLFLLPQITYSAISDQLQDKQRFPALLRTTPSAKHHIEAMVQLMLYFRWNWISVLVSSDTYGRDNGQLLGDRLAGGDICIAFQETLPTLQSNQDIMPEDHQRLVSIVEKLQQSTARVVVVFSPDLSLYNFFREVLRQNFTGAVWIASESWAIDPVLHNLTGLHRTGTFLGITIQNVPIPGFSEFRVRAPQAGPTNQRSTCNQECDTCLNSTLSFNTILRLSGERIVYSVYSAVYAVAHALHSLLGCDHSTCTKRVVYPWQLLEEIWKVNFTLLDHQIFFDPQGDVALHLEIVQWQWDLSQNPFQSIASYSPLQGRLKHIQDISWHTVNNTVSQGAWWVGRPGAGPGAHAGVDGAFSLWTEPGDSLSIAMGISICGCVVWGPVLPPLTGNYACSGLSSFPGGGVEGPRRAANSVSTERERTPECRKRGLKSLLTSSLQIPVSMCSKRCQSGQKKKPVGIHTCCFECIDCLPGTFLNQTANEYDCQACPSNEWSHQSETSCFKRRLSFLEWHEAATIAVALLAALGFLSTLAILVIFWRHFQTPMVRSAGGPMCFLMLTLLLVAYMVVPVYVGPPKVTTCLCRQALFPICFTICISCITVRSFQIVCVFKMASRFPRAYSYWVRYQGSYVSVAFITALKMVTVVISLLATGLNPTTRTDTDDPKIMIISCNPNYRNSLLFNTSLDLLLSVVGFSFAYMGKELPTNYNEAKFITFSMTFYFTSSVSLCTFMSVYDGVLVTIVDLLVTVFNLLAISLGYFGPKCYMILFYPERNTPAYFNSMIQGYTMRRD</sequence>
<keyword evidence="6" id="KW-0732">Signal</keyword>
<dbReference type="SUPFAM" id="SSF53822">
    <property type="entry name" value="Periplasmic binding protein-like I"/>
    <property type="match status" value="1"/>
</dbReference>
<dbReference type="PROSITE" id="PS00981">
    <property type="entry name" value="G_PROTEIN_RECEP_F3_3"/>
    <property type="match status" value="1"/>
</dbReference>
<dbReference type="PANTHER" id="PTHR24061">
    <property type="entry name" value="CALCIUM-SENSING RECEPTOR-RELATED"/>
    <property type="match status" value="1"/>
</dbReference>
<feature type="transmembrane region" description="Helical" evidence="18">
    <location>
        <begin position="767"/>
        <end position="788"/>
    </location>
</feature>
<dbReference type="Pfam" id="PF01094">
    <property type="entry name" value="ANF_receptor"/>
    <property type="match status" value="1"/>
</dbReference>
<keyword evidence="5 18" id="KW-0812">Transmembrane</keyword>
<comment type="subcellular location">
    <subcellularLocation>
        <location evidence="1">Cell membrane</location>
        <topology evidence="1">Multi-pass membrane protein</topology>
    </subcellularLocation>
</comment>
<evidence type="ECO:0000256" key="3">
    <source>
        <dbReference type="ARBA" id="ARBA00022480"/>
    </source>
</evidence>
<keyword evidence="2" id="KW-1003">Cell membrane</keyword>
<reference evidence="20 21" key="1">
    <citation type="submission" date="2023-05" db="EMBL/GenBank/DDBJ databases">
        <title>B98-5 Cell Line De Novo Hybrid Assembly: An Optical Mapping Approach.</title>
        <authorList>
            <person name="Kananen K."/>
            <person name="Auerbach J.A."/>
            <person name="Kautto E."/>
            <person name="Blachly J.S."/>
        </authorList>
    </citation>
    <scope>NUCLEOTIDE SEQUENCE [LARGE SCALE GENOMIC DNA]</scope>
    <source>
        <strain evidence="20">B95-8</strain>
        <tissue evidence="20">Cell line</tissue>
    </source>
</reference>
<keyword evidence="9 18" id="KW-0472">Membrane</keyword>
<keyword evidence="4" id="KW-0716">Sensory transduction</keyword>
<comment type="similarity">
    <text evidence="14">Belongs to the G-protein coupled receptor 3 family. TAS1R subfamily.</text>
</comment>
<feature type="transmembrane region" description="Helical" evidence="18">
    <location>
        <begin position="639"/>
        <end position="662"/>
    </location>
</feature>
<evidence type="ECO:0000256" key="15">
    <source>
        <dbReference type="ARBA" id="ARBA00038699"/>
    </source>
</evidence>
<evidence type="ECO:0000313" key="21">
    <source>
        <dbReference type="Proteomes" id="UP001266305"/>
    </source>
</evidence>
<dbReference type="Proteomes" id="UP001266305">
    <property type="component" value="Unassembled WGS sequence"/>
</dbReference>
<evidence type="ECO:0000256" key="8">
    <source>
        <dbReference type="ARBA" id="ARBA00023040"/>
    </source>
</evidence>
<dbReference type="InterPro" id="IPR017979">
    <property type="entry name" value="GPCR_3_CS"/>
</dbReference>
<evidence type="ECO:0000256" key="13">
    <source>
        <dbReference type="ARBA" id="ARBA00037659"/>
    </source>
</evidence>
<dbReference type="Gene3D" id="3.40.50.2300">
    <property type="match status" value="2"/>
</dbReference>
<evidence type="ECO:0000256" key="10">
    <source>
        <dbReference type="ARBA" id="ARBA00023170"/>
    </source>
</evidence>
<evidence type="ECO:0000256" key="17">
    <source>
        <dbReference type="ARBA" id="ARBA00042616"/>
    </source>
</evidence>
<dbReference type="InterPro" id="IPR000068">
    <property type="entry name" value="GPCR_3_Ca_sens_rcpt-rel"/>
</dbReference>
<keyword evidence="10 20" id="KW-0675">Receptor</keyword>
<dbReference type="PROSITE" id="PS50259">
    <property type="entry name" value="G_PROTEIN_RECEP_F3_4"/>
    <property type="match status" value="1"/>
</dbReference>
<dbReference type="Pfam" id="PF07562">
    <property type="entry name" value="NCD3G"/>
    <property type="match status" value="1"/>
</dbReference>
<evidence type="ECO:0000259" key="19">
    <source>
        <dbReference type="PROSITE" id="PS50259"/>
    </source>
</evidence>
<comment type="subunit">
    <text evidence="15">Forms heterodimers with TAS1R3.</text>
</comment>
<dbReference type="InterPro" id="IPR011500">
    <property type="entry name" value="GPCR_3_9-Cys_dom"/>
</dbReference>
<name>A0ABQ9V9K5_SAGOE</name>
<feature type="transmembrane region" description="Helical" evidence="18">
    <location>
        <begin position="800"/>
        <end position="820"/>
    </location>
</feature>
<evidence type="ECO:0000256" key="12">
    <source>
        <dbReference type="ARBA" id="ARBA00023224"/>
    </source>
</evidence>
<organism evidence="20 21">
    <name type="scientific">Saguinus oedipus</name>
    <name type="common">Cotton-top tamarin</name>
    <name type="synonym">Oedipomidas oedipus</name>
    <dbReference type="NCBI Taxonomy" id="9490"/>
    <lineage>
        <taxon>Eukaryota</taxon>
        <taxon>Metazoa</taxon>
        <taxon>Chordata</taxon>
        <taxon>Craniata</taxon>
        <taxon>Vertebrata</taxon>
        <taxon>Euteleostomi</taxon>
        <taxon>Mammalia</taxon>
        <taxon>Eutheria</taxon>
        <taxon>Euarchontoglires</taxon>
        <taxon>Primates</taxon>
        <taxon>Haplorrhini</taxon>
        <taxon>Platyrrhini</taxon>
        <taxon>Cebidae</taxon>
        <taxon>Callitrichinae</taxon>
        <taxon>Saguinus</taxon>
    </lineage>
</organism>
<feature type="transmembrane region" description="Helical" evidence="18">
    <location>
        <begin position="826"/>
        <end position="847"/>
    </location>
</feature>
<dbReference type="PANTHER" id="PTHR24061:SF517">
    <property type="entry name" value="TASTE RECEPTOR TYPE 1 MEMBER 2"/>
    <property type="match status" value="1"/>
</dbReference>
<dbReference type="InterPro" id="IPR000337">
    <property type="entry name" value="GPCR_3"/>
</dbReference>
<evidence type="ECO:0000256" key="2">
    <source>
        <dbReference type="ARBA" id="ARBA00022475"/>
    </source>
</evidence>
<proteinExistence type="inferred from homology"/>
<dbReference type="InterPro" id="IPR017978">
    <property type="entry name" value="GPCR_3_C"/>
</dbReference>
<feature type="transmembrane region" description="Helical" evidence="18">
    <location>
        <begin position="718"/>
        <end position="738"/>
    </location>
</feature>
<keyword evidence="7 18" id="KW-1133">Transmembrane helix</keyword>
<dbReference type="InterPro" id="IPR028082">
    <property type="entry name" value="Peripla_BP_I"/>
</dbReference>
<dbReference type="InterPro" id="IPR038550">
    <property type="entry name" value="GPCR_3_9-Cys_sf"/>
</dbReference>
<gene>
    <name evidence="20" type="primary">TAS1R2</name>
    <name evidence="20" type="ORF">P7K49_015568</name>
</gene>
<evidence type="ECO:0000256" key="18">
    <source>
        <dbReference type="SAM" id="Phobius"/>
    </source>
</evidence>
<feature type="transmembrane region" description="Helical" evidence="18">
    <location>
        <begin position="674"/>
        <end position="698"/>
    </location>
</feature>
<keyword evidence="8" id="KW-0297">G-protein coupled receptor</keyword>
<evidence type="ECO:0000256" key="7">
    <source>
        <dbReference type="ARBA" id="ARBA00022989"/>
    </source>
</evidence>
<dbReference type="EMBL" id="JASSZA010000007">
    <property type="protein sequence ID" value="KAK2106054.1"/>
    <property type="molecule type" value="Genomic_DNA"/>
</dbReference>
<dbReference type="Gene3D" id="2.10.50.30">
    <property type="entry name" value="GPCR, family 3, nine cysteines domain"/>
    <property type="match status" value="1"/>
</dbReference>
<evidence type="ECO:0000256" key="6">
    <source>
        <dbReference type="ARBA" id="ARBA00022729"/>
    </source>
</evidence>
<dbReference type="Pfam" id="PF00003">
    <property type="entry name" value="7tm_3"/>
    <property type="match status" value="1"/>
</dbReference>
<keyword evidence="11" id="KW-0325">Glycoprotein</keyword>